<dbReference type="Proteomes" id="UP001190700">
    <property type="component" value="Unassembled WGS sequence"/>
</dbReference>
<dbReference type="EMBL" id="LGRX02031135">
    <property type="protein sequence ID" value="KAK3244996.1"/>
    <property type="molecule type" value="Genomic_DNA"/>
</dbReference>
<proteinExistence type="predicted"/>
<name>A0AAE0BY97_9CHLO</name>
<evidence type="ECO:0000313" key="1">
    <source>
        <dbReference type="EMBL" id="KAK3244996.1"/>
    </source>
</evidence>
<reference evidence="1 2" key="1">
    <citation type="journal article" date="2015" name="Genome Biol. Evol.">
        <title>Comparative Genomics of a Bacterivorous Green Alga Reveals Evolutionary Causalities and Consequences of Phago-Mixotrophic Mode of Nutrition.</title>
        <authorList>
            <person name="Burns J.A."/>
            <person name="Paasch A."/>
            <person name="Narechania A."/>
            <person name="Kim E."/>
        </authorList>
    </citation>
    <scope>NUCLEOTIDE SEQUENCE [LARGE SCALE GENOMIC DNA]</scope>
    <source>
        <strain evidence="1 2">PLY_AMNH</strain>
    </source>
</reference>
<keyword evidence="2" id="KW-1185">Reference proteome</keyword>
<organism evidence="1 2">
    <name type="scientific">Cymbomonas tetramitiformis</name>
    <dbReference type="NCBI Taxonomy" id="36881"/>
    <lineage>
        <taxon>Eukaryota</taxon>
        <taxon>Viridiplantae</taxon>
        <taxon>Chlorophyta</taxon>
        <taxon>Pyramimonadophyceae</taxon>
        <taxon>Pyramimonadales</taxon>
        <taxon>Pyramimonadaceae</taxon>
        <taxon>Cymbomonas</taxon>
    </lineage>
</organism>
<protein>
    <submittedName>
        <fullName evidence="1">Uncharacterized protein</fullName>
    </submittedName>
</protein>
<comment type="caution">
    <text evidence="1">The sequence shown here is derived from an EMBL/GenBank/DDBJ whole genome shotgun (WGS) entry which is preliminary data.</text>
</comment>
<dbReference type="AlphaFoldDB" id="A0AAE0BY97"/>
<accession>A0AAE0BY97</accession>
<gene>
    <name evidence="1" type="ORF">CYMTET_45413</name>
</gene>
<sequence length="267" mass="28917">MRPRGASGEEVLAVTHLELEAVVKTVQSFLRELTGKVMRFEQLEALADEVVILPRRGGGRPSTLRGRGWYIRGCKVKVHRPVDKARYTGTVGDTGADGLTRVAYEDEDKEDLDMSKEKFEVIPAAVQQTQGAALGSNTVDNSRPKTRAFMNISEAEGKGRDHQEDLDMSKDKYEVIPAAVQQFCEAEGREWLPAAEATVQAADAAATELLRACAYVVFAFVIFGRPDTGVSMRQEHIGITAPGSELRGAVQLLEAAVGVGEAPVSTS</sequence>
<evidence type="ECO:0000313" key="2">
    <source>
        <dbReference type="Proteomes" id="UP001190700"/>
    </source>
</evidence>